<dbReference type="Proteomes" id="UP001190700">
    <property type="component" value="Unassembled WGS sequence"/>
</dbReference>
<evidence type="ECO:0000313" key="4">
    <source>
        <dbReference type="EMBL" id="KAK3255864.1"/>
    </source>
</evidence>
<dbReference type="GO" id="GO:0003899">
    <property type="term" value="F:DNA-directed RNA polymerase activity"/>
    <property type="evidence" value="ECO:0007669"/>
    <property type="project" value="InterPro"/>
</dbReference>
<comment type="subcellular location">
    <subcellularLocation>
        <location evidence="1">Nucleus</location>
    </subcellularLocation>
</comment>
<evidence type="ECO:0000256" key="3">
    <source>
        <dbReference type="ARBA" id="ARBA00023242"/>
    </source>
</evidence>
<evidence type="ECO:0000313" key="5">
    <source>
        <dbReference type="Proteomes" id="UP001190700"/>
    </source>
</evidence>
<proteinExistence type="inferred from homology"/>
<evidence type="ECO:0000256" key="2">
    <source>
        <dbReference type="ARBA" id="ARBA00008912"/>
    </source>
</evidence>
<protein>
    <submittedName>
        <fullName evidence="4">Uncharacterized protein</fullName>
    </submittedName>
</protein>
<dbReference type="PANTHER" id="PTHR10917">
    <property type="entry name" value="DNA-DIRECTED RNA POLYMERASES I, II, AND III SUBUNIT RPABC3"/>
    <property type="match status" value="1"/>
</dbReference>
<dbReference type="PANTHER" id="PTHR10917:SF0">
    <property type="entry name" value="DNA-DIRECTED RNA POLYMERASES I, II, AND III SUBUNIT RPABC3"/>
    <property type="match status" value="1"/>
</dbReference>
<name>A0AAE0FA53_9CHLO</name>
<dbReference type="SUPFAM" id="SSF50249">
    <property type="entry name" value="Nucleic acid-binding proteins"/>
    <property type="match status" value="1"/>
</dbReference>
<dbReference type="Pfam" id="PF03870">
    <property type="entry name" value="RNA_pol_Rpb8"/>
    <property type="match status" value="1"/>
</dbReference>
<dbReference type="EMBL" id="LGRX02022185">
    <property type="protein sequence ID" value="KAK3255864.1"/>
    <property type="molecule type" value="Genomic_DNA"/>
</dbReference>
<dbReference type="GO" id="GO:0005736">
    <property type="term" value="C:RNA polymerase I complex"/>
    <property type="evidence" value="ECO:0007669"/>
    <property type="project" value="TreeGrafter"/>
</dbReference>
<keyword evidence="5" id="KW-1185">Reference proteome</keyword>
<keyword evidence="3" id="KW-0539">Nucleus</keyword>
<accession>A0AAE0FA53</accession>
<dbReference type="GO" id="GO:0005666">
    <property type="term" value="C:RNA polymerase III complex"/>
    <property type="evidence" value="ECO:0007669"/>
    <property type="project" value="TreeGrafter"/>
</dbReference>
<gene>
    <name evidence="4" type="ORF">CYMTET_34977</name>
</gene>
<comment type="similarity">
    <text evidence="2">Belongs to the eukaryotic RPB8 RNA polymerase subunit family.</text>
</comment>
<comment type="caution">
    <text evidence="4">The sequence shown here is derived from an EMBL/GenBank/DDBJ whole genome shotgun (WGS) entry which is preliminary data.</text>
</comment>
<dbReference type="PIRSF" id="PIRSF000779">
    <property type="entry name" value="RNA_pol_Rpb8"/>
    <property type="match status" value="1"/>
</dbReference>
<dbReference type="SMART" id="SM00658">
    <property type="entry name" value="RPOL8c"/>
    <property type="match status" value="1"/>
</dbReference>
<organism evidence="4 5">
    <name type="scientific">Cymbomonas tetramitiformis</name>
    <dbReference type="NCBI Taxonomy" id="36881"/>
    <lineage>
        <taxon>Eukaryota</taxon>
        <taxon>Viridiplantae</taxon>
        <taxon>Chlorophyta</taxon>
        <taxon>Pyramimonadophyceae</taxon>
        <taxon>Pyramimonadales</taxon>
        <taxon>Pyramimonadaceae</taxon>
        <taxon>Cymbomonas</taxon>
    </lineage>
</organism>
<dbReference type="InterPro" id="IPR005570">
    <property type="entry name" value="RPABC3"/>
</dbReference>
<dbReference type="GO" id="GO:0005665">
    <property type="term" value="C:RNA polymerase II, core complex"/>
    <property type="evidence" value="ECO:0007669"/>
    <property type="project" value="TreeGrafter"/>
</dbReference>
<dbReference type="InterPro" id="IPR012340">
    <property type="entry name" value="NA-bd_OB-fold"/>
</dbReference>
<reference evidence="4 5" key="1">
    <citation type="journal article" date="2015" name="Genome Biol. Evol.">
        <title>Comparative Genomics of a Bacterivorous Green Alga Reveals Evolutionary Causalities and Consequences of Phago-Mixotrophic Mode of Nutrition.</title>
        <authorList>
            <person name="Burns J.A."/>
            <person name="Paasch A."/>
            <person name="Narechania A."/>
            <person name="Kim E."/>
        </authorList>
    </citation>
    <scope>NUCLEOTIDE SEQUENCE [LARGE SCALE GENOMIC DNA]</scope>
    <source>
        <strain evidence="4 5">PLY_AMNH</strain>
    </source>
</reference>
<sequence>MSTIIEDVFQIVVRDADGKKFEKVSRFNLTSEYFEFDAQLDVNVDIYPLHEGDKVTLALAHTLALDGTKDESYSFDQSGQPSLADKYEYVMFGMRLSETSRRLKLSE</sequence>
<evidence type="ECO:0000256" key="1">
    <source>
        <dbReference type="ARBA" id="ARBA00004123"/>
    </source>
</evidence>
<dbReference type="Gene3D" id="2.40.50.140">
    <property type="entry name" value="Nucleic acid-binding proteins"/>
    <property type="match status" value="1"/>
</dbReference>
<dbReference type="AlphaFoldDB" id="A0AAE0FA53"/>
<dbReference type="GO" id="GO:0006351">
    <property type="term" value="P:DNA-templated transcription"/>
    <property type="evidence" value="ECO:0007669"/>
    <property type="project" value="InterPro"/>
</dbReference>